<reference evidence="1 2" key="1">
    <citation type="submission" date="2022-05" db="EMBL/GenBank/DDBJ databases">
        <authorList>
            <consortium name="Genoscope - CEA"/>
            <person name="William W."/>
        </authorList>
    </citation>
    <scope>NUCLEOTIDE SEQUENCE [LARGE SCALE GENOMIC DNA]</scope>
</reference>
<sequence length="115" mass="13202">LHRANVPTVHTRRLQAIAILMCKVKNGLAPPYIADLLVVTNSLYHLRNRDFVITRFRTVAYGKHSLTYLGPVIWPKLDIYILLSESLDIFKKRIKLVNFTSLLDSACKDCFLCNN</sequence>
<accession>A0ABN8QUL5</accession>
<name>A0ABN8QUL5_9CNID</name>
<organism evidence="1 2">
    <name type="scientific">Porites evermanni</name>
    <dbReference type="NCBI Taxonomy" id="104178"/>
    <lineage>
        <taxon>Eukaryota</taxon>
        <taxon>Metazoa</taxon>
        <taxon>Cnidaria</taxon>
        <taxon>Anthozoa</taxon>
        <taxon>Hexacorallia</taxon>
        <taxon>Scleractinia</taxon>
        <taxon>Fungiina</taxon>
        <taxon>Poritidae</taxon>
        <taxon>Porites</taxon>
    </lineage>
</organism>
<dbReference type="EMBL" id="CALNXI010001495">
    <property type="protein sequence ID" value="CAH3170708.1"/>
    <property type="molecule type" value="Genomic_DNA"/>
</dbReference>
<keyword evidence="2" id="KW-1185">Reference proteome</keyword>
<dbReference type="Proteomes" id="UP001159427">
    <property type="component" value="Unassembled WGS sequence"/>
</dbReference>
<comment type="caution">
    <text evidence="1">The sequence shown here is derived from an EMBL/GenBank/DDBJ whole genome shotgun (WGS) entry which is preliminary data.</text>
</comment>
<evidence type="ECO:0008006" key="3">
    <source>
        <dbReference type="Google" id="ProtNLM"/>
    </source>
</evidence>
<protein>
    <recommendedName>
        <fullName evidence="3">Reverse transcriptase</fullName>
    </recommendedName>
</protein>
<evidence type="ECO:0000313" key="1">
    <source>
        <dbReference type="EMBL" id="CAH3170708.1"/>
    </source>
</evidence>
<proteinExistence type="predicted"/>
<gene>
    <name evidence="1" type="ORF">PEVE_00007403</name>
</gene>
<evidence type="ECO:0000313" key="2">
    <source>
        <dbReference type="Proteomes" id="UP001159427"/>
    </source>
</evidence>
<feature type="non-terminal residue" evidence="1">
    <location>
        <position position="1"/>
    </location>
</feature>